<dbReference type="EMBL" id="MFMS01000005">
    <property type="protein sequence ID" value="OGG85730.1"/>
    <property type="molecule type" value="Genomic_DNA"/>
</dbReference>
<dbReference type="AlphaFoldDB" id="A0A1F6FIQ1"/>
<evidence type="ECO:0000313" key="2">
    <source>
        <dbReference type="EMBL" id="OGG85730.1"/>
    </source>
</evidence>
<dbReference type="STRING" id="1798531.A2392_02985"/>
<evidence type="ECO:0000256" key="1">
    <source>
        <dbReference type="SAM" id="SignalP"/>
    </source>
</evidence>
<proteinExistence type="predicted"/>
<name>A0A1F6FIQ1_9BACT</name>
<reference evidence="2 3" key="1">
    <citation type="journal article" date="2016" name="Nat. Commun.">
        <title>Thousands of microbial genomes shed light on interconnected biogeochemical processes in an aquifer system.</title>
        <authorList>
            <person name="Anantharaman K."/>
            <person name="Brown C.T."/>
            <person name="Hug L.A."/>
            <person name="Sharon I."/>
            <person name="Castelle C.J."/>
            <person name="Probst A.J."/>
            <person name="Thomas B.C."/>
            <person name="Singh A."/>
            <person name="Wilkins M.J."/>
            <person name="Karaoz U."/>
            <person name="Brodie E.L."/>
            <person name="Williams K.H."/>
            <person name="Hubbard S.S."/>
            <person name="Banfield J.F."/>
        </authorList>
    </citation>
    <scope>NUCLEOTIDE SEQUENCE [LARGE SCALE GENOMIC DNA]</scope>
</reference>
<organism evidence="2 3">
    <name type="scientific">Candidatus Kaiserbacteria bacterium RIFOXYB1_FULL_46_14</name>
    <dbReference type="NCBI Taxonomy" id="1798531"/>
    <lineage>
        <taxon>Bacteria</taxon>
        <taxon>Candidatus Kaiseribacteriota</taxon>
    </lineage>
</organism>
<keyword evidence="1" id="KW-0732">Signal</keyword>
<feature type="chain" id="PRO_5009524360" evidence="1">
    <location>
        <begin position="21"/>
        <end position="80"/>
    </location>
</feature>
<protein>
    <submittedName>
        <fullName evidence="2">Uncharacterized protein</fullName>
    </submittedName>
</protein>
<gene>
    <name evidence="2" type="ORF">A2392_02985</name>
</gene>
<accession>A0A1F6FIQ1</accession>
<evidence type="ECO:0000313" key="3">
    <source>
        <dbReference type="Proteomes" id="UP000177395"/>
    </source>
</evidence>
<dbReference type="Proteomes" id="UP000177395">
    <property type="component" value="Unassembled WGS sequence"/>
</dbReference>
<sequence>MPFLVYAFILVLVITSSAVAGECKINIMAATQSPCLSVNLLMKEQVPPHIVETMSFETVRVTAMPLLPQPDTAVRKAAVE</sequence>
<feature type="signal peptide" evidence="1">
    <location>
        <begin position="1"/>
        <end position="20"/>
    </location>
</feature>
<comment type="caution">
    <text evidence="2">The sequence shown here is derived from an EMBL/GenBank/DDBJ whole genome shotgun (WGS) entry which is preliminary data.</text>
</comment>